<protein>
    <submittedName>
        <fullName evidence="2">Uncharacterized protein</fullName>
    </submittedName>
</protein>
<gene>
    <name evidence="2" type="ORF">Bpfe_007068</name>
</gene>
<comment type="caution">
    <text evidence="2">The sequence shown here is derived from an EMBL/GenBank/DDBJ whole genome shotgun (WGS) entry which is preliminary data.</text>
</comment>
<accession>A0AAD8C0F0</accession>
<evidence type="ECO:0000256" key="1">
    <source>
        <dbReference type="SAM" id="MobiDB-lite"/>
    </source>
</evidence>
<dbReference type="EMBL" id="JASAOG010000021">
    <property type="protein sequence ID" value="KAK0063427.1"/>
    <property type="molecule type" value="Genomic_DNA"/>
</dbReference>
<evidence type="ECO:0000313" key="3">
    <source>
        <dbReference type="Proteomes" id="UP001233172"/>
    </source>
</evidence>
<feature type="region of interest" description="Disordered" evidence="1">
    <location>
        <begin position="234"/>
        <end position="289"/>
    </location>
</feature>
<reference evidence="2" key="1">
    <citation type="journal article" date="2023" name="PLoS Negl. Trop. Dis.">
        <title>A genome sequence for Biomphalaria pfeifferi, the major vector snail for the human-infecting parasite Schistosoma mansoni.</title>
        <authorList>
            <person name="Bu L."/>
            <person name="Lu L."/>
            <person name="Laidemitt M.R."/>
            <person name="Zhang S.M."/>
            <person name="Mutuku M."/>
            <person name="Mkoji G."/>
            <person name="Steinauer M."/>
            <person name="Loker E.S."/>
        </authorList>
    </citation>
    <scope>NUCLEOTIDE SEQUENCE</scope>
    <source>
        <strain evidence="2">KasaAsao</strain>
    </source>
</reference>
<name>A0AAD8C0F0_BIOPF</name>
<reference evidence="2" key="2">
    <citation type="submission" date="2023-04" db="EMBL/GenBank/DDBJ databases">
        <authorList>
            <person name="Bu L."/>
            <person name="Lu L."/>
            <person name="Laidemitt M.R."/>
            <person name="Zhang S.M."/>
            <person name="Mutuku M."/>
            <person name="Mkoji G."/>
            <person name="Steinauer M."/>
            <person name="Loker E.S."/>
        </authorList>
    </citation>
    <scope>NUCLEOTIDE SEQUENCE</scope>
    <source>
        <strain evidence="2">KasaAsao</strain>
        <tissue evidence="2">Whole Snail</tissue>
    </source>
</reference>
<feature type="compositionally biased region" description="Polar residues" evidence="1">
    <location>
        <begin position="247"/>
        <end position="260"/>
    </location>
</feature>
<dbReference type="AlphaFoldDB" id="A0AAD8C0F0"/>
<evidence type="ECO:0000313" key="2">
    <source>
        <dbReference type="EMBL" id="KAK0063427.1"/>
    </source>
</evidence>
<keyword evidence="3" id="KW-1185">Reference proteome</keyword>
<proteinExistence type="predicted"/>
<dbReference type="Proteomes" id="UP001233172">
    <property type="component" value="Unassembled WGS sequence"/>
</dbReference>
<organism evidence="2 3">
    <name type="scientific">Biomphalaria pfeifferi</name>
    <name type="common">Bloodfluke planorb</name>
    <name type="synonym">Freshwater snail</name>
    <dbReference type="NCBI Taxonomy" id="112525"/>
    <lineage>
        <taxon>Eukaryota</taxon>
        <taxon>Metazoa</taxon>
        <taxon>Spiralia</taxon>
        <taxon>Lophotrochozoa</taxon>
        <taxon>Mollusca</taxon>
        <taxon>Gastropoda</taxon>
        <taxon>Heterobranchia</taxon>
        <taxon>Euthyneura</taxon>
        <taxon>Panpulmonata</taxon>
        <taxon>Hygrophila</taxon>
        <taxon>Lymnaeoidea</taxon>
        <taxon>Planorbidae</taxon>
        <taxon>Biomphalaria</taxon>
    </lineage>
</organism>
<sequence length="332" mass="38094">MDEGRLGAAKRGSRRIRKVTHILNEIVRNKQVVYQHCLSREQQESSTKLLTQVVRVRKDVVKKRVLLQCLNMRKQSSSASSSVDSLGAYGGKPLSSFSRDVDQRIAWYHPKLRRHRYVERVKQSCADQGAILNEYEAKTKMDSFFRQLREDEERRALTLAQQRLTTRVQKKTFRRLGGLLVTDEDAPRDGDFPDPFGTVKKVYDENPFEKLASLRPSYYKMDLLRGARADTTLSNVQRHSVKEKSHSNNLVSLGESSTTPLPGMTFKRRTSPSTSEDRKSHRTRSRLHDRHDIISPINNVTNDTMADINRPVRDHSLVLPPISVTKSMVKPN</sequence>